<gene>
    <name evidence="3" type="ORF">PGTG_18265</name>
</gene>
<proteinExistence type="predicted"/>
<dbReference type="RefSeq" id="XP_003336859.1">
    <property type="nucleotide sequence ID" value="XM_003336811.2"/>
</dbReference>
<dbReference type="EMBL" id="DS178364">
    <property type="protein sequence ID" value="EFP92440.1"/>
    <property type="molecule type" value="Genomic_DNA"/>
</dbReference>
<feature type="region of interest" description="Disordered" evidence="1">
    <location>
        <begin position="215"/>
        <end position="259"/>
    </location>
</feature>
<dbReference type="HOGENOM" id="CLU_785586_0_0_1"/>
<dbReference type="OrthoDB" id="8062037at2759"/>
<feature type="compositionally biased region" description="Low complexity" evidence="1">
    <location>
        <begin position="229"/>
        <end position="238"/>
    </location>
</feature>
<dbReference type="CDD" id="cd04818">
    <property type="entry name" value="PA_subtilisin_1"/>
    <property type="match status" value="1"/>
</dbReference>
<dbReference type="Pfam" id="PF02225">
    <property type="entry name" value="PA"/>
    <property type="match status" value="1"/>
</dbReference>
<feature type="compositionally biased region" description="Basic and acidic residues" evidence="1">
    <location>
        <begin position="217"/>
        <end position="228"/>
    </location>
</feature>
<dbReference type="Gene3D" id="3.50.30.30">
    <property type="match status" value="1"/>
</dbReference>
<accession>E3L7B5</accession>
<organism evidence="3 4">
    <name type="scientific">Puccinia graminis f. sp. tritici (strain CRL 75-36-700-3 / race SCCL)</name>
    <name type="common">Black stem rust fungus</name>
    <dbReference type="NCBI Taxonomy" id="418459"/>
    <lineage>
        <taxon>Eukaryota</taxon>
        <taxon>Fungi</taxon>
        <taxon>Dikarya</taxon>
        <taxon>Basidiomycota</taxon>
        <taxon>Pucciniomycotina</taxon>
        <taxon>Pucciniomycetes</taxon>
        <taxon>Pucciniales</taxon>
        <taxon>Pucciniaceae</taxon>
        <taxon>Puccinia</taxon>
    </lineage>
</organism>
<dbReference type="InterPro" id="IPR046450">
    <property type="entry name" value="PA_dom_sf"/>
</dbReference>
<dbReference type="SUPFAM" id="SSF52025">
    <property type="entry name" value="PA domain"/>
    <property type="match status" value="1"/>
</dbReference>
<dbReference type="STRING" id="418459.E3L7B5"/>
<dbReference type="VEuPathDB" id="FungiDB:PGTG_18265"/>
<evidence type="ECO:0000313" key="4">
    <source>
        <dbReference type="Proteomes" id="UP000008783"/>
    </source>
</evidence>
<name>E3L7B5_PUCGT</name>
<dbReference type="InParanoid" id="E3L7B5"/>
<reference key="1">
    <citation type="submission" date="2007-01" db="EMBL/GenBank/DDBJ databases">
        <title>The Genome Sequence of Puccinia graminis f. sp. tritici Strain CRL 75-36-700-3.</title>
        <authorList>
            <consortium name="The Broad Institute Genome Sequencing Platform"/>
            <person name="Birren B."/>
            <person name="Lander E."/>
            <person name="Galagan J."/>
            <person name="Nusbaum C."/>
            <person name="Devon K."/>
            <person name="Cuomo C."/>
            <person name="Jaffe D."/>
            <person name="Butler J."/>
            <person name="Alvarez P."/>
            <person name="Gnerre S."/>
            <person name="Grabherr M."/>
            <person name="Mauceli E."/>
            <person name="Brockman W."/>
            <person name="Young S."/>
            <person name="LaButti K."/>
            <person name="Sykes S."/>
            <person name="DeCaprio D."/>
            <person name="Crawford M."/>
            <person name="Koehrsen M."/>
            <person name="Engels R."/>
            <person name="Montgomery P."/>
            <person name="Pearson M."/>
            <person name="Howarth C."/>
            <person name="Larson L."/>
            <person name="White J."/>
            <person name="Zeng Q."/>
            <person name="Kodira C."/>
            <person name="Yandava C."/>
            <person name="Alvarado L."/>
            <person name="O'Leary S."/>
            <person name="Szabo L."/>
            <person name="Dean R."/>
            <person name="Schein J."/>
        </authorList>
    </citation>
    <scope>NUCLEOTIDE SEQUENCE</scope>
    <source>
        <strain>CRL 75-36-700-3</strain>
    </source>
</reference>
<feature type="compositionally biased region" description="Low complexity" evidence="1">
    <location>
        <begin position="246"/>
        <end position="257"/>
    </location>
</feature>
<dbReference type="AlphaFoldDB" id="E3L7B5"/>
<dbReference type="Proteomes" id="UP000008783">
    <property type="component" value="Unassembled WGS sequence"/>
</dbReference>
<sequence length="353" mass="38515">MPSGSDAFVLVKNLTGLTFSLKKRFDQDSYEIVKGKRLFSSFGSYELAPKTQVVLSDPYAVKVLKPQSESEKLSPRDRDHLTGIRVYYEDSSDWPSNRDSSSLEEEEGELDSISRPVMLATFGPDVRIPGSTGLSIGNGALEVVGLNPPNEYGCEPITQEPVVVHKKERPEDVNGKVVLVKRGQCTFADKVQNALLAGAKALIVANQDDTLLIPTSDRIHTRDPKEDLSSTSSSASDSAADDQESSSESNHRSSLGSDGDQDLLNLKLQSIPLLFCTLETGRSIGQLLANRSSPPPPTPSSSQHPRSKKLLLEIVGNPLHLLDHHISQTSTMTHPQFVVINGYKLANLQLKFV</sequence>
<evidence type="ECO:0000259" key="2">
    <source>
        <dbReference type="Pfam" id="PF02225"/>
    </source>
</evidence>
<keyword evidence="4" id="KW-1185">Reference proteome</keyword>
<feature type="region of interest" description="Disordered" evidence="1">
    <location>
        <begin position="90"/>
        <end position="111"/>
    </location>
</feature>
<evidence type="ECO:0000313" key="3">
    <source>
        <dbReference type="EMBL" id="EFP92440.1"/>
    </source>
</evidence>
<evidence type="ECO:0000256" key="1">
    <source>
        <dbReference type="SAM" id="MobiDB-lite"/>
    </source>
</evidence>
<feature type="domain" description="PA" evidence="2">
    <location>
        <begin position="150"/>
        <end position="220"/>
    </location>
</feature>
<dbReference type="KEGG" id="pgr:PGTG_18265"/>
<dbReference type="GeneID" id="10538265"/>
<feature type="region of interest" description="Disordered" evidence="1">
    <location>
        <begin position="287"/>
        <end position="306"/>
    </location>
</feature>
<reference evidence="4" key="2">
    <citation type="journal article" date="2011" name="Proc. Natl. Acad. Sci. U.S.A.">
        <title>Obligate biotrophy features unraveled by the genomic analysis of rust fungi.</title>
        <authorList>
            <person name="Duplessis S."/>
            <person name="Cuomo C.A."/>
            <person name="Lin Y.-C."/>
            <person name="Aerts A."/>
            <person name="Tisserant E."/>
            <person name="Veneault-Fourrey C."/>
            <person name="Joly D.L."/>
            <person name="Hacquard S."/>
            <person name="Amselem J."/>
            <person name="Cantarel B.L."/>
            <person name="Chiu R."/>
            <person name="Coutinho P.M."/>
            <person name="Feau N."/>
            <person name="Field M."/>
            <person name="Frey P."/>
            <person name="Gelhaye E."/>
            <person name="Goldberg J."/>
            <person name="Grabherr M.G."/>
            <person name="Kodira C.D."/>
            <person name="Kohler A."/>
            <person name="Kuees U."/>
            <person name="Lindquist E.A."/>
            <person name="Lucas S.M."/>
            <person name="Mago R."/>
            <person name="Mauceli E."/>
            <person name="Morin E."/>
            <person name="Murat C."/>
            <person name="Pangilinan J.L."/>
            <person name="Park R."/>
            <person name="Pearson M."/>
            <person name="Quesneville H."/>
            <person name="Rouhier N."/>
            <person name="Sakthikumar S."/>
            <person name="Salamov A.A."/>
            <person name="Schmutz J."/>
            <person name="Selles B."/>
            <person name="Shapiro H."/>
            <person name="Tanguay P."/>
            <person name="Tuskan G.A."/>
            <person name="Henrissat B."/>
            <person name="Van de Peer Y."/>
            <person name="Rouze P."/>
            <person name="Ellis J.G."/>
            <person name="Dodds P.N."/>
            <person name="Schein J.E."/>
            <person name="Zhong S."/>
            <person name="Hamelin R.C."/>
            <person name="Grigoriev I.V."/>
            <person name="Szabo L.J."/>
            <person name="Martin F."/>
        </authorList>
    </citation>
    <scope>NUCLEOTIDE SEQUENCE [LARGE SCALE GENOMIC DNA]</scope>
    <source>
        <strain evidence="4">CRL 75-36-700-3 / race SCCL</strain>
    </source>
</reference>
<dbReference type="InterPro" id="IPR003137">
    <property type="entry name" value="PA_domain"/>
</dbReference>
<protein>
    <recommendedName>
        <fullName evidence="2">PA domain-containing protein</fullName>
    </recommendedName>
</protein>